<comment type="caution">
    <text evidence="1">The sequence shown here is derived from an EMBL/GenBank/DDBJ whole genome shotgun (WGS) entry which is preliminary data.</text>
</comment>
<reference evidence="1 2" key="1">
    <citation type="submission" date="2017-08" db="EMBL/GenBank/DDBJ databases">
        <title>Infants hospitalized years apart are colonized by the same room-sourced microbial strains.</title>
        <authorList>
            <person name="Brooks B."/>
            <person name="Olm M.R."/>
            <person name="Firek B.A."/>
            <person name="Baker R."/>
            <person name="Thomas B.C."/>
            <person name="Morowitz M.J."/>
            <person name="Banfield J.F."/>
        </authorList>
    </citation>
    <scope>NUCLEOTIDE SEQUENCE [LARGE SCALE GENOMIC DNA]</scope>
    <source>
        <strain evidence="1">S2_003_000_R2_11</strain>
    </source>
</reference>
<evidence type="ECO:0000313" key="1">
    <source>
        <dbReference type="EMBL" id="PZQ94349.1"/>
    </source>
</evidence>
<evidence type="ECO:0000313" key="2">
    <source>
        <dbReference type="Proteomes" id="UP000248975"/>
    </source>
</evidence>
<dbReference type="Proteomes" id="UP000248975">
    <property type="component" value="Unassembled WGS sequence"/>
</dbReference>
<proteinExistence type="predicted"/>
<name>A0A2W5RYC1_CERSP</name>
<protein>
    <submittedName>
        <fullName evidence="1">Uncharacterized protein</fullName>
    </submittedName>
</protein>
<dbReference type="EMBL" id="QFQS01000029">
    <property type="protein sequence ID" value="PZQ94349.1"/>
    <property type="molecule type" value="Genomic_DNA"/>
</dbReference>
<organism evidence="1 2">
    <name type="scientific">Cereibacter sphaeroides</name>
    <name type="common">Rhodobacter sphaeroides</name>
    <dbReference type="NCBI Taxonomy" id="1063"/>
    <lineage>
        <taxon>Bacteria</taxon>
        <taxon>Pseudomonadati</taxon>
        <taxon>Pseudomonadota</taxon>
        <taxon>Alphaproteobacteria</taxon>
        <taxon>Rhodobacterales</taxon>
        <taxon>Paracoccaceae</taxon>
        <taxon>Cereibacter</taxon>
    </lineage>
</organism>
<gene>
    <name evidence="1" type="ORF">DI533_22400</name>
</gene>
<sequence>MRRKLFIKNGRKAPTQQQKIKEAYDYSDQIDLNSMARCMFKNAIEDRLYATLNKPAGKMARDQGRAIGYGAGDWDTAPEPNGKRWSPVDQLFDWSGLDKSEPMTLARWRGMSSRERHSWMEGILDGLSTP</sequence>
<accession>A0A2W5RYC1</accession>
<dbReference type="AlphaFoldDB" id="A0A2W5RYC1"/>